<dbReference type="PANTHER" id="PTHR35562:SF2">
    <property type="entry name" value="DNA ENDONUCLEASE SMRA-RELATED"/>
    <property type="match status" value="1"/>
</dbReference>
<protein>
    <submittedName>
        <fullName evidence="3">Smr/MutS family protein</fullName>
    </submittedName>
</protein>
<dbReference type="SUPFAM" id="SSF160443">
    <property type="entry name" value="SMR domain-like"/>
    <property type="match status" value="1"/>
</dbReference>
<name>A0ABU4PS78_9SPHN</name>
<dbReference type="Pfam" id="PF01713">
    <property type="entry name" value="Smr"/>
    <property type="match status" value="1"/>
</dbReference>
<feature type="region of interest" description="Disordered" evidence="1">
    <location>
        <begin position="26"/>
        <end position="57"/>
    </location>
</feature>
<evidence type="ECO:0000313" key="4">
    <source>
        <dbReference type="Proteomes" id="UP001279660"/>
    </source>
</evidence>
<dbReference type="InterPro" id="IPR036063">
    <property type="entry name" value="Smr_dom_sf"/>
</dbReference>
<proteinExistence type="predicted"/>
<dbReference type="PROSITE" id="PS50828">
    <property type="entry name" value="SMR"/>
    <property type="match status" value="1"/>
</dbReference>
<dbReference type="InterPro" id="IPR002625">
    <property type="entry name" value="Smr_dom"/>
</dbReference>
<evidence type="ECO:0000259" key="2">
    <source>
        <dbReference type="PROSITE" id="PS50828"/>
    </source>
</evidence>
<accession>A0ABU4PS78</accession>
<dbReference type="PANTHER" id="PTHR35562">
    <property type="entry name" value="DNA ENDONUCLEASE SMRA-RELATED"/>
    <property type="match status" value="1"/>
</dbReference>
<gene>
    <name evidence="3" type="ORF">SIL82_15600</name>
</gene>
<dbReference type="RefSeq" id="WP_040601705.1">
    <property type="nucleotide sequence ID" value="NZ_JAWXXV010000001.1"/>
</dbReference>
<dbReference type="Proteomes" id="UP001279660">
    <property type="component" value="Unassembled WGS sequence"/>
</dbReference>
<reference evidence="3 4" key="1">
    <citation type="submission" date="2023-11" db="EMBL/GenBank/DDBJ databases">
        <title>MicrobeMod: A computational toolkit for identifying prokaryotic methylation and restriction-modification with nanopore sequencing.</title>
        <authorList>
            <person name="Crits-Christoph A."/>
            <person name="Kang S.C."/>
            <person name="Lee H."/>
            <person name="Ostrov N."/>
        </authorList>
    </citation>
    <scope>NUCLEOTIDE SEQUENCE [LARGE SCALE GENOMIC DNA]</scope>
    <source>
        <strain evidence="3 4">ATCC 14820</strain>
    </source>
</reference>
<evidence type="ECO:0000313" key="3">
    <source>
        <dbReference type="EMBL" id="MDX5985679.1"/>
    </source>
</evidence>
<feature type="domain" description="Smr" evidence="2">
    <location>
        <begin position="103"/>
        <end position="191"/>
    </location>
</feature>
<comment type="caution">
    <text evidence="3">The sequence shown here is derived from an EMBL/GenBank/DDBJ whole genome shotgun (WGS) entry which is preliminary data.</text>
</comment>
<keyword evidence="4" id="KW-1185">Reference proteome</keyword>
<organism evidence="3 4">
    <name type="scientific">Sphingomonas echinoides</name>
    <dbReference type="NCBI Taxonomy" id="59803"/>
    <lineage>
        <taxon>Bacteria</taxon>
        <taxon>Pseudomonadati</taxon>
        <taxon>Pseudomonadota</taxon>
        <taxon>Alphaproteobacteria</taxon>
        <taxon>Sphingomonadales</taxon>
        <taxon>Sphingomonadaceae</taxon>
        <taxon>Sphingomonas</taxon>
    </lineage>
</organism>
<sequence>MGTRHLSSDEAALWARVMAGVRPLAKTAPTAPATGSKTARAAAPVPVAPPPAAPPAKRIVGRIPPPPVPKPARVAAPANSANTLDGTWDKQIARGLVSPDRTIDLHGHTLQSAYNELDGALDAAIRAGDRTILLVTGKPPRPTSERPHARGAIRAATGDWLAGSRHADAIAAVRAAHPRHGGSGALYIVLKRARASRKS</sequence>
<dbReference type="EMBL" id="JAWXXV010000001">
    <property type="protein sequence ID" value="MDX5985679.1"/>
    <property type="molecule type" value="Genomic_DNA"/>
</dbReference>
<evidence type="ECO:0000256" key="1">
    <source>
        <dbReference type="SAM" id="MobiDB-lite"/>
    </source>
</evidence>
<feature type="compositionally biased region" description="Low complexity" evidence="1">
    <location>
        <begin position="26"/>
        <end position="45"/>
    </location>
</feature>
<dbReference type="Gene3D" id="3.30.1370.110">
    <property type="match status" value="1"/>
</dbReference>